<evidence type="ECO:0000256" key="1">
    <source>
        <dbReference type="SAM" id="MobiDB-lite"/>
    </source>
</evidence>
<comment type="caution">
    <text evidence="2">The sequence shown here is derived from an EMBL/GenBank/DDBJ whole genome shotgun (WGS) entry which is preliminary data.</text>
</comment>
<feature type="region of interest" description="Disordered" evidence="1">
    <location>
        <begin position="150"/>
        <end position="172"/>
    </location>
</feature>
<protein>
    <submittedName>
        <fullName evidence="2">Uncharacterized protein</fullName>
    </submittedName>
</protein>
<feature type="compositionally biased region" description="Polar residues" evidence="1">
    <location>
        <begin position="84"/>
        <end position="108"/>
    </location>
</feature>
<gene>
    <name evidence="2" type="ORF">SDC9_166572</name>
</gene>
<dbReference type="AlphaFoldDB" id="A0A645FZ57"/>
<feature type="compositionally biased region" description="Basic residues" evidence="1">
    <location>
        <begin position="160"/>
        <end position="172"/>
    </location>
</feature>
<sequence>MSTFKAFIRNFSESWSNIPKSTSTPGTPPDTSAARASCAPPPAWRCSSSSAKTPCVPTSPFRCRNSVPCWTTKAWSATPKRIPQSRSARITPITCSTAPPPSTRSSGAASWCATKSPLLTATVTNRSTTRWSSPRRSRFTWFRGATSAASSDRCGWTSSPRRRFRARSKRTS</sequence>
<feature type="region of interest" description="Disordered" evidence="1">
    <location>
        <begin position="80"/>
        <end position="109"/>
    </location>
</feature>
<organism evidence="2">
    <name type="scientific">bioreactor metagenome</name>
    <dbReference type="NCBI Taxonomy" id="1076179"/>
    <lineage>
        <taxon>unclassified sequences</taxon>
        <taxon>metagenomes</taxon>
        <taxon>ecological metagenomes</taxon>
    </lineage>
</organism>
<feature type="compositionally biased region" description="Low complexity" evidence="1">
    <location>
        <begin position="19"/>
        <end position="51"/>
    </location>
</feature>
<dbReference type="EMBL" id="VSSQ01066719">
    <property type="protein sequence ID" value="MPN19206.1"/>
    <property type="molecule type" value="Genomic_DNA"/>
</dbReference>
<evidence type="ECO:0000313" key="2">
    <source>
        <dbReference type="EMBL" id="MPN19206.1"/>
    </source>
</evidence>
<reference evidence="2" key="1">
    <citation type="submission" date="2019-08" db="EMBL/GenBank/DDBJ databases">
        <authorList>
            <person name="Kucharzyk K."/>
            <person name="Murdoch R.W."/>
            <person name="Higgins S."/>
            <person name="Loffler F."/>
        </authorList>
    </citation>
    <scope>NUCLEOTIDE SEQUENCE</scope>
</reference>
<accession>A0A645FZ57</accession>
<feature type="region of interest" description="Disordered" evidence="1">
    <location>
        <begin position="15"/>
        <end position="51"/>
    </location>
</feature>
<name>A0A645FZ57_9ZZZZ</name>
<proteinExistence type="predicted"/>